<evidence type="ECO:0000256" key="3">
    <source>
        <dbReference type="SAM" id="SignalP"/>
    </source>
</evidence>
<proteinExistence type="predicted"/>
<keyword evidence="5" id="KW-1185">Reference proteome</keyword>
<dbReference type="OrthoDB" id="2663773at2759"/>
<protein>
    <submittedName>
        <fullName evidence="4">Uncharacterized protein</fullName>
    </submittedName>
</protein>
<feature type="region of interest" description="Disordered" evidence="1">
    <location>
        <begin position="479"/>
        <end position="513"/>
    </location>
</feature>
<evidence type="ECO:0000256" key="1">
    <source>
        <dbReference type="SAM" id="MobiDB-lite"/>
    </source>
</evidence>
<organism evidence="4 5">
    <name type="scientific">Paxillus involutus ATCC 200175</name>
    <dbReference type="NCBI Taxonomy" id="664439"/>
    <lineage>
        <taxon>Eukaryota</taxon>
        <taxon>Fungi</taxon>
        <taxon>Dikarya</taxon>
        <taxon>Basidiomycota</taxon>
        <taxon>Agaricomycotina</taxon>
        <taxon>Agaricomycetes</taxon>
        <taxon>Agaricomycetidae</taxon>
        <taxon>Boletales</taxon>
        <taxon>Paxilineae</taxon>
        <taxon>Paxillaceae</taxon>
        <taxon>Paxillus</taxon>
    </lineage>
</organism>
<dbReference type="Proteomes" id="UP000053647">
    <property type="component" value="Unassembled WGS sequence"/>
</dbReference>
<sequence length="513" mass="55530">MATILCVVILNTLTAAWATILTPSFIVVDVYVAGRELDLSTLRTPAFNGSLEPQPYPGPNETSPLRWTFGPDVTRAIDDTPALSWGASAGIGAPRMQTLPLPASPVFNVSTGGIFPAALTNWTYFMTNATASVIGVASNASYPRGLLSNYTILQQGFTVDVACQTQDFSDISPGFPSMTLFNASLPLPPLGQTQSNSSTPLVAWAWTTNYVGSILVTNASGTQVIAGAVCPFQDFVGPSNQSALVLWQDVDRSYQDMSLVCEVTPFITTVRVQYSGTVVNVSDVVTKTRLSADGTNWPLLSVPAQTLATILYLSQGMYDNSLMSNIQFTESELGQTSLNVTAALGNYFRGMLEYWGTMHRTLLYFNQEDIPDEMMIPMNGTMVITTMGWKYNASTHSFALVPISIVMALTMCVVAMAYWEKRKVRRSFKFPQSFNPSNPLHIILASRRGALYQAPSGHDRTEDESLQVHLEVRDGMAVLTSEGPGDVDEGKGPSGPLGDFSVAENVQTTPSKV</sequence>
<dbReference type="AlphaFoldDB" id="A0A0C9SLN1"/>
<accession>A0A0C9SLN1</accession>
<feature type="chain" id="PRO_5002202963" evidence="3">
    <location>
        <begin position="19"/>
        <end position="513"/>
    </location>
</feature>
<feature type="signal peptide" evidence="3">
    <location>
        <begin position="1"/>
        <end position="18"/>
    </location>
</feature>
<keyword evidence="2" id="KW-0812">Transmembrane</keyword>
<feature type="transmembrane region" description="Helical" evidence="2">
    <location>
        <begin position="398"/>
        <end position="419"/>
    </location>
</feature>
<reference evidence="5" key="2">
    <citation type="submission" date="2015-01" db="EMBL/GenBank/DDBJ databases">
        <title>Evolutionary Origins and Diversification of the Mycorrhizal Mutualists.</title>
        <authorList>
            <consortium name="DOE Joint Genome Institute"/>
            <consortium name="Mycorrhizal Genomics Consortium"/>
            <person name="Kohler A."/>
            <person name="Kuo A."/>
            <person name="Nagy L.G."/>
            <person name="Floudas D."/>
            <person name="Copeland A."/>
            <person name="Barry K.W."/>
            <person name="Cichocki N."/>
            <person name="Veneault-Fourrey C."/>
            <person name="LaButti K."/>
            <person name="Lindquist E.A."/>
            <person name="Lipzen A."/>
            <person name="Lundell T."/>
            <person name="Morin E."/>
            <person name="Murat C."/>
            <person name="Riley R."/>
            <person name="Ohm R."/>
            <person name="Sun H."/>
            <person name="Tunlid A."/>
            <person name="Henrissat B."/>
            <person name="Grigoriev I.V."/>
            <person name="Hibbett D.S."/>
            <person name="Martin F."/>
        </authorList>
    </citation>
    <scope>NUCLEOTIDE SEQUENCE [LARGE SCALE GENOMIC DNA]</scope>
    <source>
        <strain evidence="5">ATCC 200175</strain>
    </source>
</reference>
<evidence type="ECO:0000313" key="5">
    <source>
        <dbReference type="Proteomes" id="UP000053647"/>
    </source>
</evidence>
<reference evidence="4 5" key="1">
    <citation type="submission" date="2014-06" db="EMBL/GenBank/DDBJ databases">
        <authorList>
            <consortium name="DOE Joint Genome Institute"/>
            <person name="Kuo A."/>
            <person name="Kohler A."/>
            <person name="Nagy L.G."/>
            <person name="Floudas D."/>
            <person name="Copeland A."/>
            <person name="Barry K.W."/>
            <person name="Cichocki N."/>
            <person name="Veneault-Fourrey C."/>
            <person name="LaButti K."/>
            <person name="Lindquist E.A."/>
            <person name="Lipzen A."/>
            <person name="Lundell T."/>
            <person name="Morin E."/>
            <person name="Murat C."/>
            <person name="Sun H."/>
            <person name="Tunlid A."/>
            <person name="Henrissat B."/>
            <person name="Grigoriev I.V."/>
            <person name="Hibbett D.S."/>
            <person name="Martin F."/>
            <person name="Nordberg H.P."/>
            <person name="Cantor M.N."/>
            <person name="Hua S.X."/>
        </authorList>
    </citation>
    <scope>NUCLEOTIDE SEQUENCE [LARGE SCALE GENOMIC DNA]</scope>
    <source>
        <strain evidence="4 5">ATCC 200175</strain>
    </source>
</reference>
<keyword evidence="3" id="KW-0732">Signal</keyword>
<dbReference type="HOGENOM" id="CLU_038613_0_0_1"/>
<feature type="compositionally biased region" description="Polar residues" evidence="1">
    <location>
        <begin position="504"/>
        <end position="513"/>
    </location>
</feature>
<dbReference type="EMBL" id="KN821579">
    <property type="protein sequence ID" value="KIJ04714.1"/>
    <property type="molecule type" value="Genomic_DNA"/>
</dbReference>
<keyword evidence="2" id="KW-0472">Membrane</keyword>
<evidence type="ECO:0000313" key="4">
    <source>
        <dbReference type="EMBL" id="KIJ04714.1"/>
    </source>
</evidence>
<evidence type="ECO:0000256" key="2">
    <source>
        <dbReference type="SAM" id="Phobius"/>
    </source>
</evidence>
<name>A0A0C9SLN1_PAXIN</name>
<gene>
    <name evidence="4" type="ORF">PAXINDRAFT_21993</name>
</gene>
<keyword evidence="2" id="KW-1133">Transmembrane helix</keyword>